<proteinExistence type="predicted"/>
<keyword evidence="2" id="KW-1185">Reference proteome</keyword>
<protein>
    <submittedName>
        <fullName evidence="1">RNA polymerase sigma factor</fullName>
    </submittedName>
</protein>
<evidence type="ECO:0000313" key="1">
    <source>
        <dbReference type="EMBL" id="KAJ4708140.1"/>
    </source>
</evidence>
<reference evidence="1 2" key="1">
    <citation type="journal article" date="2023" name="Science">
        <title>Complex scaffold remodeling in plant triterpene biosynthesis.</title>
        <authorList>
            <person name="De La Pena R."/>
            <person name="Hodgson H."/>
            <person name="Liu J.C."/>
            <person name="Stephenson M.J."/>
            <person name="Martin A.C."/>
            <person name="Owen C."/>
            <person name="Harkess A."/>
            <person name="Leebens-Mack J."/>
            <person name="Jimenez L.E."/>
            <person name="Osbourn A."/>
            <person name="Sattely E.S."/>
        </authorList>
    </citation>
    <scope>NUCLEOTIDE SEQUENCE [LARGE SCALE GENOMIC DNA]</scope>
    <source>
        <strain evidence="2">cv. JPN11</strain>
        <tissue evidence="1">Leaf</tissue>
    </source>
</reference>
<accession>A0ACC1X9Z0</accession>
<sequence>MGMGFRLNLKWVFPIHSHFFSISPCRFSSASVRGRDGSFNSERLSFLSIISEDSATCFQDPIKAYTCSFVNTQTLESDYLEMEETSQKSISYTGRDVCSTLYYSLLMENLYVLESTFSDSDVLRLEREILLQLGKIGALKLFNNCLSETVKTSNVFDLSDAPTEDIEDHKMNVSVDDHMGKILIPSKRKGRRKMRMARVSEKSNQTSFLSSPSKAMQEGSKQLTVSSPKSALNSKSRRSMLARNEAELSKGVKVVANLERIRTTLEKETGQVVSLKCWAEAAGVSEKVLQQHLGFGWYCRDELLRSTRSLVLFLARNYKGLGIPFSDLLQAGRFGVLQGAERFDHTRGYRFSTYVQFWIRKSMSKMVALNARGIKIPSTLNRAINKIHRARKSLINSHGKYPEDNEIAKYAGLSLAEIRSASECLRIVGSIDQKMGDCLNAKYLEFIPDMSMKSPEEIVMKQHMKKDILNLLNSLDSKERQVLVLRYGLKDYQPKSLEQIGRLFHVSKEWIRKLEKRAMTKLRDNTCKNLSHYLDL</sequence>
<dbReference type="Proteomes" id="UP001164539">
    <property type="component" value="Chromosome 10"/>
</dbReference>
<comment type="caution">
    <text evidence="1">The sequence shown here is derived from an EMBL/GenBank/DDBJ whole genome shotgun (WGS) entry which is preliminary data.</text>
</comment>
<dbReference type="EMBL" id="CM051403">
    <property type="protein sequence ID" value="KAJ4708140.1"/>
    <property type="molecule type" value="Genomic_DNA"/>
</dbReference>
<name>A0ACC1X9Z0_MELAZ</name>
<evidence type="ECO:0000313" key="2">
    <source>
        <dbReference type="Proteomes" id="UP001164539"/>
    </source>
</evidence>
<gene>
    <name evidence="1" type="ORF">OWV82_018136</name>
</gene>
<organism evidence="1 2">
    <name type="scientific">Melia azedarach</name>
    <name type="common">Chinaberry tree</name>
    <dbReference type="NCBI Taxonomy" id="155640"/>
    <lineage>
        <taxon>Eukaryota</taxon>
        <taxon>Viridiplantae</taxon>
        <taxon>Streptophyta</taxon>
        <taxon>Embryophyta</taxon>
        <taxon>Tracheophyta</taxon>
        <taxon>Spermatophyta</taxon>
        <taxon>Magnoliopsida</taxon>
        <taxon>eudicotyledons</taxon>
        <taxon>Gunneridae</taxon>
        <taxon>Pentapetalae</taxon>
        <taxon>rosids</taxon>
        <taxon>malvids</taxon>
        <taxon>Sapindales</taxon>
        <taxon>Meliaceae</taxon>
        <taxon>Melia</taxon>
    </lineage>
</organism>